<dbReference type="EMBL" id="RRYP01003931">
    <property type="protein sequence ID" value="TNV83332.1"/>
    <property type="molecule type" value="Genomic_DNA"/>
</dbReference>
<keyword evidence="2" id="KW-1185">Reference proteome</keyword>
<comment type="caution">
    <text evidence="1">The sequence shown here is derived from an EMBL/GenBank/DDBJ whole genome shotgun (WGS) entry which is preliminary data.</text>
</comment>
<dbReference type="AlphaFoldDB" id="A0A8J8NWL5"/>
<organism evidence="1 2">
    <name type="scientific">Halteria grandinella</name>
    <dbReference type="NCBI Taxonomy" id="5974"/>
    <lineage>
        <taxon>Eukaryota</taxon>
        <taxon>Sar</taxon>
        <taxon>Alveolata</taxon>
        <taxon>Ciliophora</taxon>
        <taxon>Intramacronucleata</taxon>
        <taxon>Spirotrichea</taxon>
        <taxon>Stichotrichia</taxon>
        <taxon>Sporadotrichida</taxon>
        <taxon>Halteriidae</taxon>
        <taxon>Halteria</taxon>
    </lineage>
</organism>
<gene>
    <name evidence="1" type="ORF">FGO68_gene4070</name>
</gene>
<reference evidence="1" key="1">
    <citation type="submission" date="2019-06" db="EMBL/GenBank/DDBJ databases">
        <authorList>
            <person name="Zheng W."/>
        </authorList>
    </citation>
    <scope>NUCLEOTIDE SEQUENCE</scope>
    <source>
        <strain evidence="1">QDHG01</strain>
    </source>
</reference>
<proteinExistence type="predicted"/>
<protein>
    <submittedName>
        <fullName evidence="1">Uncharacterized protein</fullName>
    </submittedName>
</protein>
<accession>A0A8J8NWL5</accession>
<name>A0A8J8NWL5_HALGN</name>
<sequence length="78" mass="9374">MICIIISFYADFFAIQLEQIGYDMRVFQRNFIYCKSFRCACILIKDLKQSIFQFYKLELQILARLLSFVLHDCPLCFI</sequence>
<evidence type="ECO:0000313" key="2">
    <source>
        <dbReference type="Proteomes" id="UP000785679"/>
    </source>
</evidence>
<evidence type="ECO:0000313" key="1">
    <source>
        <dbReference type="EMBL" id="TNV83332.1"/>
    </source>
</evidence>
<dbReference type="Proteomes" id="UP000785679">
    <property type="component" value="Unassembled WGS sequence"/>
</dbReference>